<gene>
    <name evidence="1" type="ORF">LTR16_004458</name>
</gene>
<dbReference type="EMBL" id="JAVRRA010025212">
    <property type="protein sequence ID" value="KAK5120906.1"/>
    <property type="molecule type" value="Genomic_DNA"/>
</dbReference>
<name>A0ABR0KRT4_9PEZI</name>
<proteinExistence type="predicted"/>
<sequence length="313" mass="35129">MVFGIHRLGSTIWHESLLRLKQYLYHNDYYPFNPNAELRVVDSSGNITAWPGPSHTSDKSRHQGGLHTTDATHELFRKEVELYGFATLLDYTEFRNFSSNKLCTAYPAFERETLHLLECLYRIALKLDDKPLVDFIETSTKRNRESLVKQPRFLPLLRQSVQQDPLSKVLLESHIAASQAAQADLLLATIPVKTAPTAPRVRSSLPVHVSLAAQLLRLLQVLQDGRLVVAKKDGYGTLVKEGTTLRNRDFTFIENELLLADYSNKPVIGRHNITVENARGMRGDVLASLFMIVPPGLGTVSMSPGICSSYCDL</sequence>
<comment type="caution">
    <text evidence="1">The sequence shown here is derived from an EMBL/GenBank/DDBJ whole genome shotgun (WGS) entry which is preliminary data.</text>
</comment>
<evidence type="ECO:0000313" key="2">
    <source>
        <dbReference type="Proteomes" id="UP001357485"/>
    </source>
</evidence>
<accession>A0ABR0KRT4</accession>
<keyword evidence="2" id="KW-1185">Reference proteome</keyword>
<dbReference type="Proteomes" id="UP001357485">
    <property type="component" value="Unassembled WGS sequence"/>
</dbReference>
<evidence type="ECO:0000313" key="1">
    <source>
        <dbReference type="EMBL" id="KAK5120906.1"/>
    </source>
</evidence>
<protein>
    <submittedName>
        <fullName evidence="1">Uncharacterized protein</fullName>
    </submittedName>
</protein>
<reference evidence="1 2" key="1">
    <citation type="submission" date="2023-08" db="EMBL/GenBank/DDBJ databases">
        <title>Black Yeasts Isolated from many extreme environments.</title>
        <authorList>
            <person name="Coleine C."/>
            <person name="Stajich J.E."/>
            <person name="Selbmann L."/>
        </authorList>
    </citation>
    <scope>NUCLEOTIDE SEQUENCE [LARGE SCALE GENOMIC DNA]</scope>
    <source>
        <strain evidence="1 2">CCFEE 536</strain>
    </source>
</reference>
<organism evidence="1 2">
    <name type="scientific">Cryomyces antarcticus</name>
    <dbReference type="NCBI Taxonomy" id="329879"/>
    <lineage>
        <taxon>Eukaryota</taxon>
        <taxon>Fungi</taxon>
        <taxon>Dikarya</taxon>
        <taxon>Ascomycota</taxon>
        <taxon>Pezizomycotina</taxon>
        <taxon>Dothideomycetes</taxon>
        <taxon>Dothideomycetes incertae sedis</taxon>
        <taxon>Cryomyces</taxon>
    </lineage>
</organism>